<dbReference type="AlphaFoldDB" id="A0A1G6H8P1"/>
<dbReference type="GO" id="GO:0016020">
    <property type="term" value="C:membrane"/>
    <property type="evidence" value="ECO:0007669"/>
    <property type="project" value="InterPro"/>
</dbReference>
<dbReference type="CDD" id="cd18774">
    <property type="entry name" value="PDC2_HK_sensor"/>
    <property type="match status" value="1"/>
</dbReference>
<dbReference type="GO" id="GO:0006355">
    <property type="term" value="P:regulation of DNA-templated transcription"/>
    <property type="evidence" value="ECO:0007669"/>
    <property type="project" value="InterPro"/>
</dbReference>
<dbReference type="SUPFAM" id="SSF55781">
    <property type="entry name" value="GAF domain-like"/>
    <property type="match status" value="1"/>
</dbReference>
<dbReference type="CDD" id="cd12913">
    <property type="entry name" value="PDC1_MCP_like"/>
    <property type="match status" value="1"/>
</dbReference>
<dbReference type="InterPro" id="IPR035965">
    <property type="entry name" value="PAS-like_dom_sf"/>
</dbReference>
<accession>A0A1G6H8P1</accession>
<dbReference type="InterPro" id="IPR013767">
    <property type="entry name" value="PAS_fold"/>
</dbReference>
<dbReference type="OrthoDB" id="1109395at2"/>
<reference evidence="5 6" key="1">
    <citation type="submission" date="2016-09" db="EMBL/GenBank/DDBJ databases">
        <authorList>
            <person name="Capua I."/>
            <person name="De Benedictis P."/>
            <person name="Joannis T."/>
            <person name="Lombin L.H."/>
            <person name="Cattoli G."/>
        </authorList>
    </citation>
    <scope>NUCLEOTIDE SEQUENCE [LARGE SCALE GENOMIC DNA]</scope>
    <source>
        <strain evidence="5 6">A7P-90m</strain>
    </source>
</reference>
<evidence type="ECO:0000313" key="6">
    <source>
        <dbReference type="Proteomes" id="UP000199452"/>
    </source>
</evidence>
<dbReference type="Pfam" id="PF13185">
    <property type="entry name" value="GAF_2"/>
    <property type="match status" value="1"/>
</dbReference>
<dbReference type="PANTHER" id="PTHR32089:SF112">
    <property type="entry name" value="LYSOZYME-LIKE PROTEIN-RELATED"/>
    <property type="match status" value="1"/>
</dbReference>
<dbReference type="PROSITE" id="PS50885">
    <property type="entry name" value="HAMP"/>
    <property type="match status" value="1"/>
</dbReference>
<sequence>MKLNLNIQQRIQLFVTLSVALIFGLGLAFIGNKAIKTARRNAVELTQETLQKYSLDIEKQMGADMESVKTLSQAVSIYKTFPGDSWKPVVQNMYKAVLRANENVLSVWDSWELNVIDSSYTKPYGRYVYEVYREGSELKENQMFKSMDGDPPLYIFNKTEGQQGFETINVPYFYTYTGRQEDNILMTSLVSPILVKNKFTGVVGFDISLERFQNLVRTIQPFEGSYAVLISTDLKYVGHLDQTKLGQDIAEDFPEDFVMQGMDVKIQNGEKFNFFGNGPDGNSYYFAFNPVWVEKARTPWMLGIAVPKSTMLADARSTTWALVIVGLIGLLAISLLVWWISRQITANILGVTNLLGKLSKGHLDSSMTVDIHTSDEIGIMAEALNDSVVGLLKKVEFAKKIGTGQLNTNLELLSEEDELGTALVEMQRSLLAAKEEEEKRLVEEDQRSWTNEGLAKFGDILRQNNDNLDNLANSILSNLITYVGANQGGVFIYNDDDKGNEFYQMVAAYAYDRKKFLKKDVLVGEGLVGTSVLEKKTIYMTNVPENYIQITSGTGEARPRCLLIVPLLIEENVLGVIEMASFTLLEPYKIEFVEKVGQSIASTLQSVRINLRTQALLNRSQQQAEELSAQEEEMRQNMEELQATQEESARKGNEMQSYIEALNTSTYVVEYDPDGTIINVNDLFLELLGLGREEVVGTHHSDKLQLSSIQQKEYDKFWMDLRAGRQRKETNSFKVAGVSYTFEETYTPIRDESGLIYKILKIANNIASKGHK</sequence>
<dbReference type="InterPro" id="IPR003660">
    <property type="entry name" value="HAMP_dom"/>
</dbReference>
<keyword evidence="2" id="KW-0812">Transmembrane</keyword>
<dbReference type="Gene3D" id="3.30.450.20">
    <property type="entry name" value="PAS domain"/>
    <property type="match status" value="3"/>
</dbReference>
<name>A0A1G6H8P1_9BACT</name>
<keyword evidence="2" id="KW-1133">Transmembrane helix</keyword>
<dbReference type="NCBIfam" id="TIGR00229">
    <property type="entry name" value="sensory_box"/>
    <property type="match status" value="1"/>
</dbReference>
<dbReference type="GO" id="GO:0007165">
    <property type="term" value="P:signal transduction"/>
    <property type="evidence" value="ECO:0007669"/>
    <property type="project" value="InterPro"/>
</dbReference>
<dbReference type="Pfam" id="PF00989">
    <property type="entry name" value="PAS"/>
    <property type="match status" value="1"/>
</dbReference>
<evidence type="ECO:0000256" key="2">
    <source>
        <dbReference type="SAM" id="Phobius"/>
    </source>
</evidence>
<dbReference type="InterPro" id="IPR003018">
    <property type="entry name" value="GAF"/>
</dbReference>
<dbReference type="CDD" id="cd00130">
    <property type="entry name" value="PAS"/>
    <property type="match status" value="1"/>
</dbReference>
<proteinExistence type="predicted"/>
<feature type="domain" description="PAS" evidence="3">
    <location>
        <begin position="651"/>
        <end position="697"/>
    </location>
</feature>
<dbReference type="InterPro" id="IPR000014">
    <property type="entry name" value="PAS"/>
</dbReference>
<protein>
    <submittedName>
        <fullName evidence="5">Methyl-accepting chemotaxis protein</fullName>
    </submittedName>
</protein>
<dbReference type="Proteomes" id="UP000199452">
    <property type="component" value="Unassembled WGS sequence"/>
</dbReference>
<keyword evidence="2" id="KW-0472">Membrane</keyword>
<dbReference type="SMART" id="SM00065">
    <property type="entry name" value="GAF"/>
    <property type="match status" value="1"/>
</dbReference>
<dbReference type="PROSITE" id="PS50112">
    <property type="entry name" value="PAS"/>
    <property type="match status" value="1"/>
</dbReference>
<dbReference type="SUPFAM" id="SSF55785">
    <property type="entry name" value="PYP-like sensor domain (PAS domain)"/>
    <property type="match status" value="1"/>
</dbReference>
<dbReference type="RefSeq" id="WP_092435879.1">
    <property type="nucleotide sequence ID" value="NZ_FMYP01000008.1"/>
</dbReference>
<evidence type="ECO:0000256" key="1">
    <source>
        <dbReference type="SAM" id="Coils"/>
    </source>
</evidence>
<evidence type="ECO:0000313" key="5">
    <source>
        <dbReference type="EMBL" id="SDB90523.1"/>
    </source>
</evidence>
<keyword evidence="6" id="KW-1185">Reference proteome</keyword>
<dbReference type="Gene3D" id="6.10.340.10">
    <property type="match status" value="1"/>
</dbReference>
<dbReference type="Pfam" id="PF00672">
    <property type="entry name" value="HAMP"/>
    <property type="match status" value="1"/>
</dbReference>
<feature type="transmembrane region" description="Helical" evidence="2">
    <location>
        <begin position="12"/>
        <end position="30"/>
    </location>
</feature>
<feature type="coiled-coil region" evidence="1">
    <location>
        <begin position="610"/>
        <end position="651"/>
    </location>
</feature>
<dbReference type="STRING" id="1640674.SAMN05216323_100829"/>
<dbReference type="Gene3D" id="3.30.450.40">
    <property type="match status" value="1"/>
</dbReference>
<gene>
    <name evidence="5" type="ORF">SAMN05216323_100829</name>
</gene>
<dbReference type="CDD" id="cd06225">
    <property type="entry name" value="HAMP"/>
    <property type="match status" value="1"/>
</dbReference>
<dbReference type="EMBL" id="FMYP01000008">
    <property type="protein sequence ID" value="SDB90523.1"/>
    <property type="molecule type" value="Genomic_DNA"/>
</dbReference>
<evidence type="ECO:0000259" key="4">
    <source>
        <dbReference type="PROSITE" id="PS50885"/>
    </source>
</evidence>
<dbReference type="PANTHER" id="PTHR32089">
    <property type="entry name" value="METHYL-ACCEPTING CHEMOTAXIS PROTEIN MCPB"/>
    <property type="match status" value="1"/>
</dbReference>
<feature type="domain" description="HAMP" evidence="4">
    <location>
        <begin position="342"/>
        <end position="396"/>
    </location>
</feature>
<evidence type="ECO:0000259" key="3">
    <source>
        <dbReference type="PROSITE" id="PS50112"/>
    </source>
</evidence>
<keyword evidence="1" id="KW-0175">Coiled coil</keyword>
<dbReference type="InterPro" id="IPR029016">
    <property type="entry name" value="GAF-like_dom_sf"/>
</dbReference>
<feature type="transmembrane region" description="Helical" evidence="2">
    <location>
        <begin position="318"/>
        <end position="340"/>
    </location>
</feature>
<organism evidence="5 6">
    <name type="scientific">Williamwhitmania taraxaci</name>
    <dbReference type="NCBI Taxonomy" id="1640674"/>
    <lineage>
        <taxon>Bacteria</taxon>
        <taxon>Pseudomonadati</taxon>
        <taxon>Bacteroidota</taxon>
        <taxon>Bacteroidia</taxon>
        <taxon>Bacteroidales</taxon>
        <taxon>Williamwhitmaniaceae</taxon>
        <taxon>Williamwhitmania</taxon>
    </lineage>
</organism>